<dbReference type="GO" id="GO:0046872">
    <property type="term" value="F:metal ion binding"/>
    <property type="evidence" value="ECO:0007669"/>
    <property type="project" value="UniProtKB-KW"/>
</dbReference>
<dbReference type="GO" id="GO:0004518">
    <property type="term" value="F:nuclease activity"/>
    <property type="evidence" value="ECO:0007669"/>
    <property type="project" value="UniProtKB-KW"/>
</dbReference>
<organism evidence="10">
    <name type="scientific">Sesamum latifolium</name>
    <dbReference type="NCBI Taxonomy" id="2727402"/>
    <lineage>
        <taxon>Eukaryota</taxon>
        <taxon>Viridiplantae</taxon>
        <taxon>Streptophyta</taxon>
        <taxon>Embryophyta</taxon>
        <taxon>Tracheophyta</taxon>
        <taxon>Spermatophyta</taxon>
        <taxon>Magnoliopsida</taxon>
        <taxon>eudicotyledons</taxon>
        <taxon>Gunneridae</taxon>
        <taxon>Pentapetalae</taxon>
        <taxon>asterids</taxon>
        <taxon>lamiids</taxon>
        <taxon>Lamiales</taxon>
        <taxon>Pedaliaceae</taxon>
        <taxon>Sesamum</taxon>
    </lineage>
</organism>
<evidence type="ECO:0000256" key="4">
    <source>
        <dbReference type="ARBA" id="ARBA00022722"/>
    </source>
</evidence>
<dbReference type="EMBL" id="JACGWN010000014">
    <property type="protein sequence ID" value="KAL0405424.1"/>
    <property type="molecule type" value="Genomic_DNA"/>
</dbReference>
<comment type="similarity">
    <text evidence="3">Belongs to the HARBI1 family.</text>
</comment>
<comment type="subcellular location">
    <subcellularLocation>
        <location evidence="2">Nucleus</location>
    </subcellularLocation>
</comment>
<keyword evidence="5" id="KW-0479">Metal-binding</keyword>
<evidence type="ECO:0008006" key="11">
    <source>
        <dbReference type="Google" id="ProtNLM"/>
    </source>
</evidence>
<name>A0AAW2TLW1_9LAMI</name>
<dbReference type="GO" id="GO:0005634">
    <property type="term" value="C:nucleus"/>
    <property type="evidence" value="ECO:0007669"/>
    <property type="project" value="UniProtKB-SubCell"/>
</dbReference>
<evidence type="ECO:0000256" key="3">
    <source>
        <dbReference type="ARBA" id="ARBA00006958"/>
    </source>
</evidence>
<feature type="domain" description="DUF8040" evidence="9">
    <location>
        <begin position="64"/>
        <end position="129"/>
    </location>
</feature>
<dbReference type="PANTHER" id="PTHR22930">
    <property type="match status" value="1"/>
</dbReference>
<gene>
    <name evidence="10" type="ORF">Slati_3856300</name>
</gene>
<evidence type="ECO:0000256" key="7">
    <source>
        <dbReference type="ARBA" id="ARBA00023242"/>
    </source>
</evidence>
<keyword evidence="7" id="KW-0539">Nucleus</keyword>
<protein>
    <recommendedName>
        <fullName evidence="11">DDE Tnp4 domain-containing protein</fullName>
    </recommendedName>
</protein>
<dbReference type="InterPro" id="IPR027806">
    <property type="entry name" value="HARBI1_dom"/>
</dbReference>
<dbReference type="AlphaFoldDB" id="A0AAW2TLW1"/>
<dbReference type="Pfam" id="PF26138">
    <property type="entry name" value="DUF8040"/>
    <property type="match status" value="1"/>
</dbReference>
<reference evidence="10" key="1">
    <citation type="submission" date="2020-06" db="EMBL/GenBank/DDBJ databases">
        <authorList>
            <person name="Li T."/>
            <person name="Hu X."/>
            <person name="Zhang T."/>
            <person name="Song X."/>
            <person name="Zhang H."/>
            <person name="Dai N."/>
            <person name="Sheng W."/>
            <person name="Hou X."/>
            <person name="Wei L."/>
        </authorList>
    </citation>
    <scope>NUCLEOTIDE SEQUENCE</scope>
    <source>
        <strain evidence="10">KEN1</strain>
        <tissue evidence="10">Leaf</tissue>
    </source>
</reference>
<comment type="caution">
    <text evidence="10">The sequence shown here is derived from an EMBL/GenBank/DDBJ whole genome shotgun (WGS) entry which is preliminary data.</text>
</comment>
<evidence type="ECO:0000256" key="1">
    <source>
        <dbReference type="ARBA" id="ARBA00001968"/>
    </source>
</evidence>
<evidence type="ECO:0000256" key="6">
    <source>
        <dbReference type="ARBA" id="ARBA00022801"/>
    </source>
</evidence>
<accession>A0AAW2TLW1</accession>
<sequence length="338" mass="39108">MTFSRKVCALIAIEQITNDVAVALALFVYILAFLKARLPKIRRSRPSRYNLRSRIPQQVRHLYRLVEYNDMTCLRNLHIDRNAFGRLCYVLQHSGGLSDTKFVTVSEQVAMFLSIIAHHKKNWVVKHDFIRFLVRPSPIGEDCTDGRWRFFKGCLEALDGTFIDVRVGDEAKGRYRTRKGHMAVNVLGVCNPNMQFIYALSGWECSAADSRVLRNALNRTNGLRVPTWNYYLCDNGYSNAEGFLTPYRGVRYHLREWDRGAGGPQNCKEYFNLKHSSARNVIEQMPNDPLLLEIPEPPECAGESNVEYISSIDHNNTWSRWRDNLASSMYHEWHSRRG</sequence>
<dbReference type="InterPro" id="IPR045249">
    <property type="entry name" value="HARBI1-like"/>
</dbReference>
<proteinExistence type="inferred from homology"/>
<evidence type="ECO:0000259" key="9">
    <source>
        <dbReference type="Pfam" id="PF26138"/>
    </source>
</evidence>
<evidence type="ECO:0000259" key="8">
    <source>
        <dbReference type="Pfam" id="PF13359"/>
    </source>
</evidence>
<evidence type="ECO:0000256" key="2">
    <source>
        <dbReference type="ARBA" id="ARBA00004123"/>
    </source>
</evidence>
<keyword evidence="6" id="KW-0378">Hydrolase</keyword>
<keyword evidence="4" id="KW-0540">Nuclease</keyword>
<reference evidence="10" key="2">
    <citation type="journal article" date="2024" name="Plant">
        <title>Genomic evolution and insights into agronomic trait innovations of Sesamum species.</title>
        <authorList>
            <person name="Miao H."/>
            <person name="Wang L."/>
            <person name="Qu L."/>
            <person name="Liu H."/>
            <person name="Sun Y."/>
            <person name="Le M."/>
            <person name="Wang Q."/>
            <person name="Wei S."/>
            <person name="Zheng Y."/>
            <person name="Lin W."/>
            <person name="Duan Y."/>
            <person name="Cao H."/>
            <person name="Xiong S."/>
            <person name="Wang X."/>
            <person name="Wei L."/>
            <person name="Li C."/>
            <person name="Ma Q."/>
            <person name="Ju M."/>
            <person name="Zhao R."/>
            <person name="Li G."/>
            <person name="Mu C."/>
            <person name="Tian Q."/>
            <person name="Mei H."/>
            <person name="Zhang T."/>
            <person name="Gao T."/>
            <person name="Zhang H."/>
        </authorList>
    </citation>
    <scope>NUCLEOTIDE SEQUENCE</scope>
    <source>
        <strain evidence="10">KEN1</strain>
    </source>
</reference>
<comment type="cofactor">
    <cofactor evidence="1">
        <name>a divalent metal cation</name>
        <dbReference type="ChEBI" id="CHEBI:60240"/>
    </cofactor>
</comment>
<dbReference type="PANTHER" id="PTHR22930:SF293">
    <property type="entry name" value="PROTEIN ALP1-LIKE"/>
    <property type="match status" value="1"/>
</dbReference>
<dbReference type="InterPro" id="IPR058353">
    <property type="entry name" value="DUF8040"/>
</dbReference>
<evidence type="ECO:0000256" key="5">
    <source>
        <dbReference type="ARBA" id="ARBA00022723"/>
    </source>
</evidence>
<feature type="domain" description="DDE Tnp4" evidence="8">
    <location>
        <begin position="158"/>
        <end position="284"/>
    </location>
</feature>
<evidence type="ECO:0000313" key="10">
    <source>
        <dbReference type="EMBL" id="KAL0405424.1"/>
    </source>
</evidence>
<dbReference type="GO" id="GO:0016787">
    <property type="term" value="F:hydrolase activity"/>
    <property type="evidence" value="ECO:0007669"/>
    <property type="project" value="UniProtKB-KW"/>
</dbReference>
<dbReference type="Pfam" id="PF13359">
    <property type="entry name" value="DDE_Tnp_4"/>
    <property type="match status" value="1"/>
</dbReference>